<keyword evidence="3" id="KW-1185">Reference proteome</keyword>
<dbReference type="Proteomes" id="UP001437460">
    <property type="component" value="Unassembled WGS sequence"/>
</dbReference>
<dbReference type="InterPro" id="IPR036063">
    <property type="entry name" value="Smr_dom_sf"/>
</dbReference>
<dbReference type="EMBL" id="JBBMFJ010000002">
    <property type="protein sequence ID" value="MEQ2561803.1"/>
    <property type="molecule type" value="Genomic_DNA"/>
</dbReference>
<organism evidence="2 3">
    <name type="scientific">Ventrimonas faecis</name>
    <dbReference type="NCBI Taxonomy" id="3133170"/>
    <lineage>
        <taxon>Bacteria</taxon>
        <taxon>Bacillati</taxon>
        <taxon>Bacillota</taxon>
        <taxon>Clostridia</taxon>
        <taxon>Lachnospirales</taxon>
        <taxon>Lachnospiraceae</taxon>
        <taxon>Ventrimonas</taxon>
    </lineage>
</organism>
<reference evidence="2 3" key="1">
    <citation type="submission" date="2024-03" db="EMBL/GenBank/DDBJ databases">
        <title>Human intestinal bacterial collection.</title>
        <authorList>
            <person name="Pauvert C."/>
            <person name="Hitch T.C.A."/>
            <person name="Clavel T."/>
        </authorList>
    </citation>
    <scope>NUCLEOTIDE SEQUENCE [LARGE SCALE GENOMIC DNA]</scope>
    <source>
        <strain evidence="2 3">CLA-AP-H27</strain>
    </source>
</reference>
<sequence length="84" mass="9449">MMNSPIIEFDVHGMRTEDAVAAIQKKVDQAGTAVYKIRVIHGYNGGTRIRSAIREEFSYGREPKVKRITMGANEGITELILREL</sequence>
<dbReference type="Pfam" id="PF01713">
    <property type="entry name" value="Smr"/>
    <property type="match status" value="1"/>
</dbReference>
<protein>
    <submittedName>
        <fullName evidence="2">Smr/MutS family protein</fullName>
    </submittedName>
</protein>
<evidence type="ECO:0000313" key="3">
    <source>
        <dbReference type="Proteomes" id="UP001437460"/>
    </source>
</evidence>
<name>A0ABV1HIL7_9FIRM</name>
<evidence type="ECO:0000259" key="1">
    <source>
        <dbReference type="Pfam" id="PF01713"/>
    </source>
</evidence>
<comment type="caution">
    <text evidence="2">The sequence shown here is derived from an EMBL/GenBank/DDBJ whole genome shotgun (WGS) entry which is preliminary data.</text>
</comment>
<feature type="domain" description="Smr" evidence="1">
    <location>
        <begin position="10"/>
        <end position="68"/>
    </location>
</feature>
<gene>
    <name evidence="2" type="ORF">WMO41_01180</name>
</gene>
<accession>A0ABV1HIL7</accession>
<dbReference type="RefSeq" id="WP_349228248.1">
    <property type="nucleotide sequence ID" value="NZ_JBBMFJ010000002.1"/>
</dbReference>
<dbReference type="InterPro" id="IPR002625">
    <property type="entry name" value="Smr_dom"/>
</dbReference>
<evidence type="ECO:0000313" key="2">
    <source>
        <dbReference type="EMBL" id="MEQ2561803.1"/>
    </source>
</evidence>
<proteinExistence type="predicted"/>
<dbReference type="Gene3D" id="3.30.1370.110">
    <property type="match status" value="1"/>
</dbReference>